<comment type="caution">
    <text evidence="1">The sequence shown here is derived from an EMBL/GenBank/DDBJ whole genome shotgun (WGS) entry which is preliminary data.</text>
</comment>
<evidence type="ECO:0000313" key="1">
    <source>
        <dbReference type="EMBL" id="KAF9653671.1"/>
    </source>
</evidence>
<sequence length="1444" mass="157014">MRRPAPLRVNVSTHVDDDPQPTTPATMTSIALSPATSTSKLPLSSYKPLQPSLTLLFSLMSRHDMLSLFLPAVLVSLISGGVAPFMTIAVGQVFDAFAKFPLSNPTQEDKDKLLRGVGLSALTLLGLAVAALVLSSSTSSLWIATGERNLRGLRRRTYHVISNKEMVWFDKKMGSDDSVKVADGEDGPIGAGGMMAQFVKDTEDVRSASSLALGLVIQYLTTTLVALVLGFQGSWSLTLVVLSTFPIIIILGGIFQGLSQNLLIGERSYTAIAATLVDRAVAAIATVKAFNASDHELKAFGGALIGIKTAAGKIITLWGVNMGFTQFFMMSMFVQAFWYGSKLVREGHNTPGEVMSVFWACLIATSNLHLATPQFLLLAKGKAAMASLLNMMEAPAPEDSSRHSTQFIPLSRKANNFRKIQPSRCQGELEMIDVTFAYPSRPTVPILNNVTMYFPEGDTTFVVGGSGSGKSTVAQLLTGMYSQQSGQITLDQQDIRVLDERFTRQHIALISQSCIMFDMSVHDNVVMGLAGSPSGKRPEDVTREEVIAACRVALMHEFVRDLPDGYDTMLGNGGANLSGGQKQRLAIARAYLRDPTVLILDEATSALDATSRVLVFEAIKQWRKNKTTIVITHDLSQICPEDFVIVMKGGVNVETGYRDDLESIKGGHFSGMVASQGVALPIRDIDQEIAEKERRVQAILDETEEDESEVTAPSVQPPSLGNWMFDVVADLANNKPHPQNTAPPQVCRAIDTETSNTFPRPRRPSSVCIPSLAVPEPAAMYSPHSHRLSLQFSPTSPIFTFRSQPSYILDDEDFDTEKDTIRRSATQASSRRMQQRTRSKPELQAVTLEKLAPETSSIEAPVSFFKLLCDIYPTLPHKFFVFLGFFIAAASGAVTPVFSFVLSKLFVQVSAGARDVSLINTFGGIVLALAAMDGLLLGLKYFILEKIAISWVNRLRTSCFRLVLLRDKEWFDKMDGSNGPVKLVQILIKDGDDARSLLATVFPQAIVVITMLGTGLLWAMIRGWQLTLVGMAIAPVFVVTMAVQTNLVAKCELRNKRAREQVAKEYYQAITNVRSIRAMAFERFFEQSFEKSVQNAHAVGIKGAFVEGCTYGVASSLIYLSEAVLFYVGAIFVARGTYTYSQMVEVLNLIVFTVSLGSQLMGFTQHIATSVQATRDFHRLMQLSTNTQESHGSACPPIRGSITLNKVSFAYPGRPEVPVLKNVSLKVREGECVAIVGASGSGKSTIAALLQRLYNPTSGSITIGPNKLGTIDVNYLRDHVAVVSQNPNLFDAPISENIAYGSGALSQVQIEEAAKSAHVHDFIMSLPNGYETAVGENATLISGGQAQRIQIARALVRPAKILILDECTSALDPINQAAVLETIKDAKVGRTTVMVTHKIAAMKTCDRILVVHDGAIAETGTFDELMDRKGVFAQLASGGEWFSN</sequence>
<name>A0ACB6ZX25_THEGA</name>
<accession>A0ACB6ZX25</accession>
<reference evidence="1" key="2">
    <citation type="journal article" date="2020" name="Nat. Commun.">
        <title>Large-scale genome sequencing of mycorrhizal fungi provides insights into the early evolution of symbiotic traits.</title>
        <authorList>
            <person name="Miyauchi S."/>
            <person name="Kiss E."/>
            <person name="Kuo A."/>
            <person name="Drula E."/>
            <person name="Kohler A."/>
            <person name="Sanchez-Garcia M."/>
            <person name="Morin E."/>
            <person name="Andreopoulos B."/>
            <person name="Barry K.W."/>
            <person name="Bonito G."/>
            <person name="Buee M."/>
            <person name="Carver A."/>
            <person name="Chen C."/>
            <person name="Cichocki N."/>
            <person name="Clum A."/>
            <person name="Culley D."/>
            <person name="Crous P.W."/>
            <person name="Fauchery L."/>
            <person name="Girlanda M."/>
            <person name="Hayes R.D."/>
            <person name="Keri Z."/>
            <person name="LaButti K."/>
            <person name="Lipzen A."/>
            <person name="Lombard V."/>
            <person name="Magnuson J."/>
            <person name="Maillard F."/>
            <person name="Murat C."/>
            <person name="Nolan M."/>
            <person name="Ohm R.A."/>
            <person name="Pangilinan J."/>
            <person name="Pereira M.F."/>
            <person name="Perotto S."/>
            <person name="Peter M."/>
            <person name="Pfister S."/>
            <person name="Riley R."/>
            <person name="Sitrit Y."/>
            <person name="Stielow J.B."/>
            <person name="Szollosi G."/>
            <person name="Zifcakova L."/>
            <person name="Stursova M."/>
            <person name="Spatafora J.W."/>
            <person name="Tedersoo L."/>
            <person name="Vaario L.M."/>
            <person name="Yamada A."/>
            <person name="Yan M."/>
            <person name="Wang P."/>
            <person name="Xu J."/>
            <person name="Bruns T."/>
            <person name="Baldrian P."/>
            <person name="Vilgalys R."/>
            <person name="Dunand C."/>
            <person name="Henrissat B."/>
            <person name="Grigoriev I.V."/>
            <person name="Hibbett D."/>
            <person name="Nagy L.G."/>
            <person name="Martin F.M."/>
        </authorList>
    </citation>
    <scope>NUCLEOTIDE SEQUENCE</scope>
    <source>
        <strain evidence="1">P2</strain>
    </source>
</reference>
<keyword evidence="1" id="KW-0378">Hydrolase</keyword>
<gene>
    <name evidence="1" type="ORF">BDM02DRAFT_3159234</name>
</gene>
<dbReference type="EMBL" id="MU117963">
    <property type="protein sequence ID" value="KAF9653671.1"/>
    <property type="molecule type" value="Genomic_DNA"/>
</dbReference>
<keyword evidence="2" id="KW-1185">Reference proteome</keyword>
<protein>
    <submittedName>
        <fullName evidence="1">P-loop containing nucleoside triphosphate hydrolase protein</fullName>
    </submittedName>
</protein>
<evidence type="ECO:0000313" key="2">
    <source>
        <dbReference type="Proteomes" id="UP000886501"/>
    </source>
</evidence>
<reference evidence="1" key="1">
    <citation type="submission" date="2019-10" db="EMBL/GenBank/DDBJ databases">
        <authorList>
            <consortium name="DOE Joint Genome Institute"/>
            <person name="Kuo A."/>
            <person name="Miyauchi S."/>
            <person name="Kiss E."/>
            <person name="Drula E."/>
            <person name="Kohler A."/>
            <person name="Sanchez-Garcia M."/>
            <person name="Andreopoulos B."/>
            <person name="Barry K.W."/>
            <person name="Bonito G."/>
            <person name="Buee M."/>
            <person name="Carver A."/>
            <person name="Chen C."/>
            <person name="Cichocki N."/>
            <person name="Clum A."/>
            <person name="Culley D."/>
            <person name="Crous P.W."/>
            <person name="Fauchery L."/>
            <person name="Girlanda M."/>
            <person name="Hayes R."/>
            <person name="Keri Z."/>
            <person name="Labutti K."/>
            <person name="Lipzen A."/>
            <person name="Lombard V."/>
            <person name="Magnuson J."/>
            <person name="Maillard F."/>
            <person name="Morin E."/>
            <person name="Murat C."/>
            <person name="Nolan M."/>
            <person name="Ohm R."/>
            <person name="Pangilinan J."/>
            <person name="Pereira M."/>
            <person name="Perotto S."/>
            <person name="Peter M."/>
            <person name="Riley R."/>
            <person name="Sitrit Y."/>
            <person name="Stielow B."/>
            <person name="Szollosi G."/>
            <person name="Zifcakova L."/>
            <person name="Stursova M."/>
            <person name="Spatafora J.W."/>
            <person name="Tedersoo L."/>
            <person name="Vaario L.-M."/>
            <person name="Yamada A."/>
            <person name="Yan M."/>
            <person name="Wang P."/>
            <person name="Xu J."/>
            <person name="Bruns T."/>
            <person name="Baldrian P."/>
            <person name="Vilgalys R."/>
            <person name="Henrissat B."/>
            <person name="Grigoriev I.V."/>
            <person name="Hibbett D."/>
            <person name="Nagy L.G."/>
            <person name="Martin F.M."/>
        </authorList>
    </citation>
    <scope>NUCLEOTIDE SEQUENCE</scope>
    <source>
        <strain evidence="1">P2</strain>
    </source>
</reference>
<proteinExistence type="predicted"/>
<organism evidence="1 2">
    <name type="scientific">Thelephora ganbajun</name>
    <name type="common">Ganba fungus</name>
    <dbReference type="NCBI Taxonomy" id="370292"/>
    <lineage>
        <taxon>Eukaryota</taxon>
        <taxon>Fungi</taxon>
        <taxon>Dikarya</taxon>
        <taxon>Basidiomycota</taxon>
        <taxon>Agaricomycotina</taxon>
        <taxon>Agaricomycetes</taxon>
        <taxon>Thelephorales</taxon>
        <taxon>Thelephoraceae</taxon>
        <taxon>Thelephora</taxon>
    </lineage>
</organism>
<dbReference type="Proteomes" id="UP000886501">
    <property type="component" value="Unassembled WGS sequence"/>
</dbReference>